<dbReference type="SUPFAM" id="SSF50998">
    <property type="entry name" value="Quinoprotein alcohol dehydrogenase-like"/>
    <property type="match status" value="1"/>
</dbReference>
<dbReference type="SUPFAM" id="SSF63829">
    <property type="entry name" value="Calcium-dependent phosphotriesterase"/>
    <property type="match status" value="1"/>
</dbReference>
<evidence type="ECO:0000259" key="1">
    <source>
        <dbReference type="PROSITE" id="PS51272"/>
    </source>
</evidence>
<dbReference type="InterPro" id="IPR001119">
    <property type="entry name" value="SLH_dom"/>
</dbReference>
<accession>A0A3A1VNL1</accession>
<dbReference type="EMBL" id="QXQA01000001">
    <property type="protein sequence ID" value="RIX60113.1"/>
    <property type="molecule type" value="Genomic_DNA"/>
</dbReference>
<dbReference type="PANTHER" id="PTHR43308:SF5">
    <property type="entry name" value="S-LAYER PROTEIN _ PEPTIDOGLYCAN ENDO-BETA-N-ACETYLGLUCOSAMINIDASE"/>
    <property type="match status" value="1"/>
</dbReference>
<dbReference type="Gene3D" id="2.130.10.10">
    <property type="entry name" value="YVTN repeat-like/Quinoprotein amine dehydrogenase"/>
    <property type="match status" value="1"/>
</dbReference>
<dbReference type="InterPro" id="IPR051465">
    <property type="entry name" value="Cell_Envelope_Struct_Comp"/>
</dbReference>
<reference evidence="2 3" key="1">
    <citation type="submission" date="2018-09" db="EMBL/GenBank/DDBJ databases">
        <title>Paenibacillus aracenensis nov. sp. isolated from a cave in southern Spain.</title>
        <authorList>
            <person name="Jurado V."/>
            <person name="Gutierrez-Patricio S."/>
            <person name="Gonzalez-Pimentel J.L."/>
            <person name="Miller A.Z."/>
            <person name="Laiz L."/>
            <person name="Saiz-Jimenez C."/>
        </authorList>
    </citation>
    <scope>NUCLEOTIDE SEQUENCE [LARGE SCALE GENOMIC DNA]</scope>
    <source>
        <strain evidence="2 3">DSM 22867</strain>
    </source>
</reference>
<organism evidence="2 3">
    <name type="scientific">Paenibacillus nanensis</name>
    <dbReference type="NCBI Taxonomy" id="393251"/>
    <lineage>
        <taxon>Bacteria</taxon>
        <taxon>Bacillati</taxon>
        <taxon>Bacillota</taxon>
        <taxon>Bacilli</taxon>
        <taxon>Bacillales</taxon>
        <taxon>Paenibacillaceae</taxon>
        <taxon>Paenibacillus</taxon>
    </lineage>
</organism>
<dbReference type="InterPro" id="IPR015943">
    <property type="entry name" value="WD40/YVTN_repeat-like_dom_sf"/>
</dbReference>
<name>A0A3A1VNL1_9BACL</name>
<dbReference type="SUPFAM" id="SSF49373">
    <property type="entry name" value="Invasin/intimin cell-adhesion fragments"/>
    <property type="match status" value="1"/>
</dbReference>
<dbReference type="InterPro" id="IPR011047">
    <property type="entry name" value="Quinoprotein_ADH-like_sf"/>
</dbReference>
<dbReference type="PANTHER" id="PTHR43308">
    <property type="entry name" value="OUTER MEMBRANE PROTEIN ALPHA-RELATED"/>
    <property type="match status" value="1"/>
</dbReference>
<dbReference type="InterPro" id="IPR008964">
    <property type="entry name" value="Invasin/intimin_cell_adhesion"/>
</dbReference>
<dbReference type="OrthoDB" id="843723at2"/>
<protein>
    <recommendedName>
        <fullName evidence="1">SLH domain-containing protein</fullName>
    </recommendedName>
</protein>
<dbReference type="Gene3D" id="2.60.40.1080">
    <property type="match status" value="1"/>
</dbReference>
<feature type="domain" description="SLH" evidence="1">
    <location>
        <begin position="1179"/>
        <end position="1239"/>
    </location>
</feature>
<evidence type="ECO:0000313" key="2">
    <source>
        <dbReference type="EMBL" id="RIX60113.1"/>
    </source>
</evidence>
<dbReference type="PROSITE" id="PS51272">
    <property type="entry name" value="SLH"/>
    <property type="match status" value="3"/>
</dbReference>
<dbReference type="Gene3D" id="2.60.120.260">
    <property type="entry name" value="Galactose-binding domain-like"/>
    <property type="match status" value="1"/>
</dbReference>
<feature type="domain" description="SLH" evidence="1">
    <location>
        <begin position="1309"/>
        <end position="1369"/>
    </location>
</feature>
<dbReference type="Proteomes" id="UP000266482">
    <property type="component" value="Unassembled WGS sequence"/>
</dbReference>
<evidence type="ECO:0000313" key="3">
    <source>
        <dbReference type="Proteomes" id="UP000266482"/>
    </source>
</evidence>
<comment type="caution">
    <text evidence="2">The sequence shown here is derived from an EMBL/GenBank/DDBJ whole genome shotgun (WGS) entry which is preliminary data.</text>
</comment>
<sequence>MGDEGIPLTRRFACMKWKRLTASLAAVTLLVPALGPGGYSVSASDFTYEPLTVPNGSFEQASDGYPGWTTVPAMPAEGLHVEIRQDRASEGTNSLYMTDSTASKSLEVMSELIPITPGETYSVTSDIYVEAKSVRMYLRFKKSGSSTDLSGSANTVLANKAGVWDTVKLEGVAPADAEFAQITFYYGASGVGTLANIDNVRLERKIAADPLELVYDSPVMIGDAVSYALSQSAAYGIGPDGNWEQYVTTVGSPVSFHVVDAVTGELKFTQPIAGSSDTIWAIAKGSDGNMYFSSNGVLYRYVVAERKIEALGENPSNKQVFDLKASNDGKLYGGTYSNTNMGRVFEYDIASGEFTDLGVIKEGQQYVRGLGVTDDYVYAGIGTTAHVMRINRETKEITEIVIPGISGTSKTISEVDVYGGKLFAYSGDQLYVLDEATGAYVTTIEFQTKISPPSPHQPNLIYYKLDGELYTYDLTANVTAKVEGIPELPADTAVKSHAWITPDSGPFAGRTVLAGMAAFGESFLYDPIRNEYAEHAADVPASPTTVNALETDGRYLYIGGYQRGMSIYDTQTGQFVYSNKEFHQPEGIGFLGGAVYFGTYSGAVMYRLDMSKPFSYSELGGGNPGMALNIEELQDRPFTMTEGDGKLFIGTFPTYGQLGGALTIAEETAGASGVELRAETFANIVPNQSLFGLAYHDGKVFGGTSVWGGLGVTPTEAEAKLFVFDTATKQVTASFTPEIPGVDGEVKLIGELSVGPDGLIWGILDGFVSESAGYDAAIFAMNPDTLEIVKSKVVTASPYNTSKYRPYYIRWGEDGLMYTTIGRKLIAIDPEDLRSAQVIPGTVNLMAQTADGSLYYAQGSKLHKVPVQLDRAALTVTATRFEAGSSVDASVQVLLKNGEQAALGGATVSYVSSDEAVVSVAGSRLTGVAPGTADISATVTLDGRTLTTETVTVTVAPRSSAPGGVIVVPPPADPAAPVVEGDTIKVPAAGAGKPLDRELIADLLKEHGRVVIDSESGALLPLTPLAEAEASSVIDVQVGGAAWTLPISSFPFDRWSSAIGKPADEIYARVEVELAADAGDSSGSSDASLLSPVYTFSLSLVDKDGKVLLTPDASELYSERRFPLPETDLAGAVLMRIDPMNGALRHVPSRLTDLDSDSESDSEARFWSSGSGSYAFVQAGQPRFGDTGGHWADAAIHRMAGRSIVNGISESSFEPQRDISRAELAALFNRGIGLLPSDTIESGLSDLSGSEWFAGEIGAAVSAGVISGYTDGTFKPDRPVTRAEAAAMIGKALALAGHSADVSDAEAVLAPFADADKAGEWALPWLALAVGEGLMHGRGDGSLQPDAYITRAEAAVLLERMLQLAGYIN</sequence>
<dbReference type="Pfam" id="PF00395">
    <property type="entry name" value="SLH"/>
    <property type="match status" value="3"/>
</dbReference>
<proteinExistence type="predicted"/>
<feature type="domain" description="SLH" evidence="1">
    <location>
        <begin position="1240"/>
        <end position="1303"/>
    </location>
</feature>
<keyword evidence="3" id="KW-1185">Reference proteome</keyword>
<gene>
    <name evidence="2" type="ORF">D3P08_00540</name>
</gene>